<feature type="transmembrane region" description="Helical" evidence="9">
    <location>
        <begin position="157"/>
        <end position="181"/>
    </location>
</feature>
<evidence type="ECO:0000256" key="4">
    <source>
        <dbReference type="ARBA" id="ARBA00022679"/>
    </source>
</evidence>
<evidence type="ECO:0000313" key="12">
    <source>
        <dbReference type="Proteomes" id="UP000490386"/>
    </source>
</evidence>
<sequence>MKNNVKQLSLTSLHLAAGGVIAPLLLSLLFGLLGLGVGLLFVLGVGVIVLAGLAFAFRGVSAFERRRVAALYDRPLDDSGMRRSRRRDGWRFVLTPLVQFADGANWKAMLHLVIVAVLGTLTLGSLQLGVSGVFALFSPLQNRETLSVWGMDFAVTPFVGVLIGIGMLLVAVALIVAFAYVQRAASISLLSRDREQQLEEEVRDAGRRRTVAVRGAATERDRIERDLHDSVQPRLVSIGMTLGMAKTKLDSDPSRAAELIDEAHASTKEAVTELRQLARGFQPAVLTDRGLDAALSGLAARSHIPVVLDAQLPGRCSKDAEAAVYFAVAESLGNAAKHSGASEISVQVRMRGSMLWARIQDDGRGGARLIPGGGLDGVTDRIEAAGGGITISSPPEGPTTIEVSVPCGS</sequence>
<dbReference type="GO" id="GO:0000155">
    <property type="term" value="F:phosphorelay sensor kinase activity"/>
    <property type="evidence" value="ECO:0007669"/>
    <property type="project" value="InterPro"/>
</dbReference>
<dbReference type="OrthoDB" id="5242012at2"/>
<keyword evidence="12" id="KW-1185">Reference proteome</keyword>
<name>A0A7J5AYA3_9MICO</name>
<evidence type="ECO:0000313" key="11">
    <source>
        <dbReference type="EMBL" id="KAB1636469.1"/>
    </source>
</evidence>
<dbReference type="InterPro" id="IPR011712">
    <property type="entry name" value="Sig_transdc_His_kin_sub3_dim/P"/>
</dbReference>
<feature type="transmembrane region" description="Helical" evidence="9">
    <location>
        <begin position="112"/>
        <end position="137"/>
    </location>
</feature>
<dbReference type="Gene3D" id="3.30.565.10">
    <property type="entry name" value="Histidine kinase-like ATPase, C-terminal domain"/>
    <property type="match status" value="1"/>
</dbReference>
<keyword evidence="9" id="KW-1133">Transmembrane helix</keyword>
<keyword evidence="8" id="KW-0902">Two-component regulatory system</keyword>
<keyword evidence="4" id="KW-0808">Transferase</keyword>
<keyword evidence="9" id="KW-0472">Membrane</keyword>
<protein>
    <recommendedName>
        <fullName evidence="2">histidine kinase</fullName>
        <ecNumber evidence="2">2.7.13.3</ecNumber>
    </recommendedName>
</protein>
<evidence type="ECO:0000256" key="5">
    <source>
        <dbReference type="ARBA" id="ARBA00022741"/>
    </source>
</evidence>
<evidence type="ECO:0000256" key="1">
    <source>
        <dbReference type="ARBA" id="ARBA00000085"/>
    </source>
</evidence>
<dbReference type="Pfam" id="PF13796">
    <property type="entry name" value="Sensor"/>
    <property type="match status" value="1"/>
</dbReference>
<keyword evidence="3" id="KW-0597">Phosphoprotein</keyword>
<feature type="domain" description="Histidine kinase/HSP90-like ATPase" evidence="10">
    <location>
        <begin position="319"/>
        <end position="409"/>
    </location>
</feature>
<comment type="caution">
    <text evidence="11">The sequence shown here is derived from an EMBL/GenBank/DDBJ whole genome shotgun (WGS) entry which is preliminary data.</text>
</comment>
<keyword evidence="6 11" id="KW-0418">Kinase</keyword>
<dbReference type="EMBL" id="WBJX01000006">
    <property type="protein sequence ID" value="KAB1636469.1"/>
    <property type="molecule type" value="Genomic_DNA"/>
</dbReference>
<dbReference type="InterPro" id="IPR025828">
    <property type="entry name" value="Put_sensor_dom"/>
</dbReference>
<evidence type="ECO:0000256" key="8">
    <source>
        <dbReference type="ARBA" id="ARBA00023012"/>
    </source>
</evidence>
<keyword evidence="9" id="KW-0812">Transmembrane</keyword>
<dbReference type="Gene3D" id="1.20.5.1930">
    <property type="match status" value="1"/>
</dbReference>
<dbReference type="PANTHER" id="PTHR24421:SF10">
    <property type="entry name" value="NITRATE_NITRITE SENSOR PROTEIN NARQ"/>
    <property type="match status" value="1"/>
</dbReference>
<dbReference type="Pfam" id="PF07730">
    <property type="entry name" value="HisKA_3"/>
    <property type="match status" value="1"/>
</dbReference>
<dbReference type="InterPro" id="IPR036890">
    <property type="entry name" value="HATPase_C_sf"/>
</dbReference>
<organism evidence="11 12">
    <name type="scientific">Pseudoclavibacter terrae</name>
    <dbReference type="NCBI Taxonomy" id="1530195"/>
    <lineage>
        <taxon>Bacteria</taxon>
        <taxon>Bacillati</taxon>
        <taxon>Actinomycetota</taxon>
        <taxon>Actinomycetes</taxon>
        <taxon>Micrococcales</taxon>
        <taxon>Microbacteriaceae</taxon>
        <taxon>Pseudoclavibacter</taxon>
    </lineage>
</organism>
<reference evidence="11 12" key="1">
    <citation type="submission" date="2019-09" db="EMBL/GenBank/DDBJ databases">
        <title>Phylogeny of genus Pseudoclavibacter and closely related genus.</title>
        <authorList>
            <person name="Li Y."/>
        </authorList>
    </citation>
    <scope>NUCLEOTIDE SEQUENCE [LARGE SCALE GENOMIC DNA]</scope>
    <source>
        <strain evidence="11 12">THG-MD12</strain>
    </source>
</reference>
<dbReference type="EC" id="2.7.13.3" evidence="2"/>
<dbReference type="SUPFAM" id="SSF55874">
    <property type="entry name" value="ATPase domain of HSP90 chaperone/DNA topoisomerase II/histidine kinase"/>
    <property type="match status" value="1"/>
</dbReference>
<gene>
    <name evidence="11" type="ORF">F8O03_16100</name>
</gene>
<dbReference type="InterPro" id="IPR050482">
    <property type="entry name" value="Sensor_HK_TwoCompSys"/>
</dbReference>
<feature type="transmembrane region" description="Helical" evidence="9">
    <location>
        <begin position="12"/>
        <end position="33"/>
    </location>
</feature>
<dbReference type="InterPro" id="IPR003594">
    <property type="entry name" value="HATPase_dom"/>
</dbReference>
<evidence type="ECO:0000256" key="3">
    <source>
        <dbReference type="ARBA" id="ARBA00022553"/>
    </source>
</evidence>
<accession>A0A7J5AYA3</accession>
<proteinExistence type="predicted"/>
<dbReference type="Pfam" id="PF02518">
    <property type="entry name" value="HATPase_c"/>
    <property type="match status" value="1"/>
</dbReference>
<dbReference type="CDD" id="cd16917">
    <property type="entry name" value="HATPase_UhpB-NarQ-NarX-like"/>
    <property type="match status" value="1"/>
</dbReference>
<dbReference type="Proteomes" id="UP000490386">
    <property type="component" value="Unassembled WGS sequence"/>
</dbReference>
<dbReference type="RefSeq" id="WP_151424766.1">
    <property type="nucleotide sequence ID" value="NZ_CANKVH010000005.1"/>
</dbReference>
<dbReference type="GO" id="GO:0005524">
    <property type="term" value="F:ATP binding"/>
    <property type="evidence" value="ECO:0007669"/>
    <property type="project" value="UniProtKB-KW"/>
</dbReference>
<keyword evidence="5" id="KW-0547">Nucleotide-binding</keyword>
<feature type="transmembrane region" description="Helical" evidence="9">
    <location>
        <begin position="39"/>
        <end position="57"/>
    </location>
</feature>
<dbReference type="GO" id="GO:0016020">
    <property type="term" value="C:membrane"/>
    <property type="evidence" value="ECO:0007669"/>
    <property type="project" value="InterPro"/>
</dbReference>
<dbReference type="PANTHER" id="PTHR24421">
    <property type="entry name" value="NITRATE/NITRITE SENSOR PROTEIN NARX-RELATED"/>
    <property type="match status" value="1"/>
</dbReference>
<evidence type="ECO:0000256" key="2">
    <source>
        <dbReference type="ARBA" id="ARBA00012438"/>
    </source>
</evidence>
<keyword evidence="7" id="KW-0067">ATP-binding</keyword>
<dbReference type="SMART" id="SM00387">
    <property type="entry name" value="HATPase_c"/>
    <property type="match status" value="1"/>
</dbReference>
<evidence type="ECO:0000259" key="10">
    <source>
        <dbReference type="SMART" id="SM00387"/>
    </source>
</evidence>
<dbReference type="GO" id="GO:0046983">
    <property type="term" value="F:protein dimerization activity"/>
    <property type="evidence" value="ECO:0007669"/>
    <property type="project" value="InterPro"/>
</dbReference>
<comment type="catalytic activity">
    <reaction evidence="1">
        <text>ATP + protein L-histidine = ADP + protein N-phospho-L-histidine.</text>
        <dbReference type="EC" id="2.7.13.3"/>
    </reaction>
</comment>
<evidence type="ECO:0000256" key="6">
    <source>
        <dbReference type="ARBA" id="ARBA00022777"/>
    </source>
</evidence>
<evidence type="ECO:0000256" key="9">
    <source>
        <dbReference type="SAM" id="Phobius"/>
    </source>
</evidence>
<dbReference type="AlphaFoldDB" id="A0A7J5AYA3"/>
<evidence type="ECO:0000256" key="7">
    <source>
        <dbReference type="ARBA" id="ARBA00022840"/>
    </source>
</evidence>